<name>A0A1X2LQ45_9MYCO</name>
<dbReference type="OrthoDB" id="157052at2"/>
<accession>A0A1X2LQ45</accession>
<evidence type="ECO:0008006" key="3">
    <source>
        <dbReference type="Google" id="ProtNLM"/>
    </source>
</evidence>
<proteinExistence type="predicted"/>
<dbReference type="AlphaFoldDB" id="A0A1X2LQ45"/>
<dbReference type="RefSeq" id="WP_085327142.1">
    <property type="nucleotide sequence ID" value="NZ_NCXP01000039.1"/>
</dbReference>
<dbReference type="NCBIfam" id="NF047719">
    <property type="entry name" value="SCO6745_fam_HTH"/>
    <property type="match status" value="1"/>
</dbReference>
<comment type="caution">
    <text evidence="1">The sequence shown here is derived from an EMBL/GenBank/DDBJ whole genome shotgun (WGS) entry which is preliminary data.</text>
</comment>
<dbReference type="EMBL" id="NCXP01000039">
    <property type="protein sequence ID" value="OSC38169.1"/>
    <property type="molecule type" value="Genomic_DNA"/>
</dbReference>
<reference evidence="1 2" key="1">
    <citation type="submission" date="2017-04" db="EMBL/GenBank/DDBJ databases">
        <title>The new phylogeny of genus Mycobacterium.</title>
        <authorList>
            <person name="Tortoli E."/>
            <person name="Trovato A."/>
            <person name="Cirillo D.M."/>
        </authorList>
    </citation>
    <scope>NUCLEOTIDE SEQUENCE [LARGE SCALE GENOMIC DNA]</scope>
    <source>
        <strain evidence="1 2">TBL 1200985</strain>
    </source>
</reference>
<evidence type="ECO:0000313" key="2">
    <source>
        <dbReference type="Proteomes" id="UP000193247"/>
    </source>
</evidence>
<dbReference type="STRING" id="1430326.B8W66_20765"/>
<dbReference type="Proteomes" id="UP000193247">
    <property type="component" value="Unassembled WGS sequence"/>
</dbReference>
<organism evidence="1 2">
    <name type="scientific">Mycobacterium decipiens</name>
    <dbReference type="NCBI Taxonomy" id="1430326"/>
    <lineage>
        <taxon>Bacteria</taxon>
        <taxon>Bacillati</taxon>
        <taxon>Actinomycetota</taxon>
        <taxon>Actinomycetes</taxon>
        <taxon>Mycobacteriales</taxon>
        <taxon>Mycobacteriaceae</taxon>
        <taxon>Mycobacterium</taxon>
    </lineage>
</organism>
<dbReference type="Pfam" id="PF21863">
    <property type="entry name" value="HTH_67"/>
    <property type="match status" value="1"/>
</dbReference>
<evidence type="ECO:0000313" key="1">
    <source>
        <dbReference type="EMBL" id="OSC38169.1"/>
    </source>
</evidence>
<dbReference type="InterPro" id="IPR054058">
    <property type="entry name" value="HTH_67"/>
</dbReference>
<keyword evidence="2" id="KW-1185">Reference proteome</keyword>
<sequence length="288" mass="31509">MSADWRDLSRRAAFESHRLIGWIFWDPVGVSNYAALGVPDGVGYYVATRAAPLAAAGDAVVAAVFGSIHPGVIKYSLDLCRQHTTFVAAAAARDAAVVSGLRDYAPEIVDPLTELGPAVWDAVDALPVGGRSLFAAHRAWPRPDDPLLSAWLAVNCIREWRGDTHWAIQIADGLSPIASGILDGAWRSYDDDWLPRSRGADDSALRDAYDELDRRGFVTDGKVNRRGTEHRQLLEDRLDDLTVLPWQHLGEATTRRLIDCIAPVGERLLARIDATAGPKWMPAARTRA</sequence>
<gene>
    <name evidence="1" type="ORF">B8W66_20765</name>
</gene>
<protein>
    <recommendedName>
        <fullName evidence="3">SalK</fullName>
    </recommendedName>
</protein>